<name>A0A2W2ESK6_9ACTN</name>
<dbReference type="GO" id="GO:0016491">
    <property type="term" value="F:oxidoreductase activity"/>
    <property type="evidence" value="ECO:0007669"/>
    <property type="project" value="InterPro"/>
</dbReference>
<dbReference type="AlphaFoldDB" id="A0A2W2ESK6"/>
<evidence type="ECO:0000259" key="1">
    <source>
        <dbReference type="Pfam" id="PF09995"/>
    </source>
</evidence>
<dbReference type="EMBL" id="POUD01000034">
    <property type="protein sequence ID" value="PZG19769.1"/>
    <property type="molecule type" value="Genomic_DNA"/>
</dbReference>
<feature type="domain" description="ER-bound oxygenase mpaB/mpaB'/Rubber oxygenase catalytic" evidence="1">
    <location>
        <begin position="21"/>
        <end position="249"/>
    </location>
</feature>
<evidence type="ECO:0000313" key="2">
    <source>
        <dbReference type="EMBL" id="PZG19769.1"/>
    </source>
</evidence>
<gene>
    <name evidence="2" type="ORF">C1J01_11150</name>
</gene>
<comment type="caution">
    <text evidence="2">The sequence shown here is derived from an EMBL/GenBank/DDBJ whole genome shotgun (WGS) entry which is preliminary data.</text>
</comment>
<accession>A0A2W2ESK6</accession>
<dbReference type="PANTHER" id="PTHR36151:SF3">
    <property type="entry name" value="ER-BOUND OXYGENASE MPAB_MPAB'_RUBBER OXYGENASE CATALYTIC DOMAIN-CONTAINING PROTEIN"/>
    <property type="match status" value="1"/>
</dbReference>
<dbReference type="OrthoDB" id="3456672at2"/>
<keyword evidence="3" id="KW-1185">Reference proteome</keyword>
<dbReference type="RefSeq" id="WP_111178865.1">
    <property type="nucleotide sequence ID" value="NZ_POUD01000034.1"/>
</dbReference>
<dbReference type="Gene3D" id="1.10.238.10">
    <property type="entry name" value="EF-hand"/>
    <property type="match status" value="1"/>
</dbReference>
<sequence>MSQTTAAEAVDVFGPDSVLRRLVNEARWGLAVTRATVLEAAHPQIGAALMENSTFVTHPWRRLRNTLVSTQRMLDPDPRVRDREAARLNRLHARISGTDPRGRGYDATDAEARAWVVATLFESTVTMCRLSGESLDGPTMERLYGECRTFLALLEGDADRLPATLTEFWAYYDDMIEHRLENTEAVRVILFRLFANVPAPPVLRGQPVVWAAGRAMAGPVAAAVTIASLPESFCRRVGLPDLPGAGVLMHGAYLAAGAAARLLPEGWFQAGSVLSLLDPAHGGGAAPWEAVRRQAGRAAALLRLITPAPDRHDDHDDHDEHDDDATRSADRFFAEVLDQTGNGHLDWPDLAAMAREIATRLDLGEHDEERLYTAYAAWWRELQSALDGDGDGRVTRQEYAASAAALPSSGLIKIADVLFDVTDTDDDEEIDAIEYQNLFRTAFHRDLADSGAGYSRSAFVRQFVSFMSGRQHSTAYHMLLSQA</sequence>
<dbReference type="SUPFAM" id="SSF47473">
    <property type="entry name" value="EF-hand"/>
    <property type="match status" value="1"/>
</dbReference>
<dbReference type="InterPro" id="IPR018713">
    <property type="entry name" value="MPAB/Lcp_cat_dom"/>
</dbReference>
<dbReference type="Proteomes" id="UP000249304">
    <property type="component" value="Unassembled WGS sequence"/>
</dbReference>
<dbReference type="PANTHER" id="PTHR36151">
    <property type="entry name" value="BLR2777 PROTEIN"/>
    <property type="match status" value="1"/>
</dbReference>
<proteinExistence type="predicted"/>
<dbReference type="PROSITE" id="PS00018">
    <property type="entry name" value="EF_HAND_1"/>
    <property type="match status" value="1"/>
</dbReference>
<protein>
    <submittedName>
        <fullName evidence="2">Calcium-binding protein</fullName>
    </submittedName>
</protein>
<dbReference type="InterPro" id="IPR018247">
    <property type="entry name" value="EF_Hand_1_Ca_BS"/>
</dbReference>
<dbReference type="Pfam" id="PF09995">
    <property type="entry name" value="MPAB_Lcp_cat"/>
    <property type="match status" value="1"/>
</dbReference>
<reference evidence="2 3" key="1">
    <citation type="submission" date="2018-01" db="EMBL/GenBank/DDBJ databases">
        <title>Draft genome sequence of Nonomuraea sp. KC333.</title>
        <authorList>
            <person name="Sahin N."/>
            <person name="Saygin H."/>
            <person name="Ay H."/>
        </authorList>
    </citation>
    <scope>NUCLEOTIDE SEQUENCE [LARGE SCALE GENOMIC DNA]</scope>
    <source>
        <strain evidence="2 3">KC333</strain>
    </source>
</reference>
<dbReference type="InterPro" id="IPR011992">
    <property type="entry name" value="EF-hand-dom_pair"/>
</dbReference>
<organism evidence="2 3">
    <name type="scientific">Nonomuraea aridisoli</name>
    <dbReference type="NCBI Taxonomy" id="2070368"/>
    <lineage>
        <taxon>Bacteria</taxon>
        <taxon>Bacillati</taxon>
        <taxon>Actinomycetota</taxon>
        <taxon>Actinomycetes</taxon>
        <taxon>Streptosporangiales</taxon>
        <taxon>Streptosporangiaceae</taxon>
        <taxon>Nonomuraea</taxon>
    </lineage>
</organism>
<evidence type="ECO:0000313" key="3">
    <source>
        <dbReference type="Proteomes" id="UP000249304"/>
    </source>
</evidence>